<dbReference type="Proteomes" id="UP000028534">
    <property type="component" value="Unassembled WGS sequence"/>
</dbReference>
<keyword evidence="2" id="KW-0255">Endonuclease</keyword>
<accession>A0A084E8K4</accession>
<reference evidence="2 3" key="1">
    <citation type="submission" date="2014-03" db="EMBL/GenBank/DDBJ databases">
        <title>Genome sequence of Sphingobium yanoikuyae B1.</title>
        <authorList>
            <person name="Gan H.M."/>
            <person name="Gan H.Y."/>
            <person name="Savka M.A."/>
        </authorList>
    </citation>
    <scope>NUCLEOTIDE SEQUENCE [LARGE SCALE GENOMIC DNA]</scope>
    <source>
        <strain evidence="2 3">B1</strain>
    </source>
</reference>
<comment type="caution">
    <text evidence="2">The sequence shown here is derived from an EMBL/GenBank/DDBJ whole genome shotgun (WGS) entry which is preliminary data.</text>
</comment>
<dbReference type="eggNOG" id="COG1403">
    <property type="taxonomic scope" value="Bacteria"/>
</dbReference>
<evidence type="ECO:0000313" key="2">
    <source>
        <dbReference type="EMBL" id="KEZ14296.1"/>
    </source>
</evidence>
<dbReference type="EMBL" id="JGVR01000053">
    <property type="protein sequence ID" value="KEZ14296.1"/>
    <property type="molecule type" value="Genomic_DNA"/>
</dbReference>
<gene>
    <name evidence="2" type="ORF">CP98_04907</name>
</gene>
<sequence>MATRVFRTDRSIFAEEATRGRVQALLERHGITVTGHRQDKRGSAIIQVIEGHIGDGPPMRMHVRLCWRRDGRNAREALYSAAQLKARRDKDGWEQTLAGVAARHRREGHTHSLMVQDSEAGFVFAVLVPCDDIPMIWERQRAVSADLLERGLAGNLSANHAANGSSPSLWLQDDRYPDTPAVARVIWDWPGVINVMALALVGPDQRETDTLDDLPVSPADLGRDGGEPRLQVIRSGYPRDARVREAVARRAGGRCERASCTEARDYPGFLDVHHILGIDVSDRVWTCVALCPNCHREAHFSPDRDAINAQLRDFAAQFA</sequence>
<dbReference type="SMART" id="SM00507">
    <property type="entry name" value="HNHc"/>
    <property type="match status" value="1"/>
</dbReference>
<evidence type="ECO:0000313" key="3">
    <source>
        <dbReference type="Proteomes" id="UP000028534"/>
    </source>
</evidence>
<dbReference type="PATRIC" id="fig|13690.10.peg.5071"/>
<name>A0A084E8K4_SPHYA</name>
<evidence type="ECO:0000259" key="1">
    <source>
        <dbReference type="SMART" id="SM00507"/>
    </source>
</evidence>
<dbReference type="InterPro" id="IPR003615">
    <property type="entry name" value="HNH_nuc"/>
</dbReference>
<protein>
    <submittedName>
        <fullName evidence="2">HNH endonuclease</fullName>
    </submittedName>
</protein>
<dbReference type="CDD" id="cd00085">
    <property type="entry name" value="HNHc"/>
    <property type="match status" value="1"/>
</dbReference>
<keyword evidence="2" id="KW-0378">Hydrolase</keyword>
<keyword evidence="2" id="KW-0540">Nuclease</keyword>
<feature type="domain" description="HNH nuclease" evidence="1">
    <location>
        <begin position="242"/>
        <end position="296"/>
    </location>
</feature>
<dbReference type="GO" id="GO:0004519">
    <property type="term" value="F:endonuclease activity"/>
    <property type="evidence" value="ECO:0007669"/>
    <property type="project" value="UniProtKB-KW"/>
</dbReference>
<proteinExistence type="predicted"/>
<organism evidence="2 3">
    <name type="scientific">Sphingobium yanoikuyae</name>
    <name type="common">Sphingomonas yanoikuyae</name>
    <dbReference type="NCBI Taxonomy" id="13690"/>
    <lineage>
        <taxon>Bacteria</taxon>
        <taxon>Pseudomonadati</taxon>
        <taxon>Pseudomonadota</taxon>
        <taxon>Alphaproteobacteria</taxon>
        <taxon>Sphingomonadales</taxon>
        <taxon>Sphingomonadaceae</taxon>
        <taxon>Sphingobium</taxon>
    </lineage>
</organism>
<dbReference type="AlphaFoldDB" id="A0A084E8K4"/>